<keyword evidence="3" id="KW-0963">Cytoplasm</keyword>
<feature type="binding site" evidence="3">
    <location>
        <position position="14"/>
    </location>
    <ligand>
        <name>substrate</name>
    </ligand>
</feature>
<evidence type="ECO:0000256" key="1">
    <source>
        <dbReference type="ARBA" id="ARBA00010219"/>
    </source>
</evidence>
<evidence type="ECO:0000256" key="3">
    <source>
        <dbReference type="HAMAP-Rule" id="MF_00197"/>
    </source>
</evidence>
<comment type="function">
    <text evidence="3">Catalyzes the stereoinversion of LL-2,6-diaminopimelate (L,L-DAP) to meso-diaminopimelate (meso-DAP), a precursor of L-lysine and an essential component of the bacterial peptidoglycan.</text>
</comment>
<dbReference type="GO" id="GO:0009089">
    <property type="term" value="P:lysine biosynthetic process via diaminopimelate"/>
    <property type="evidence" value="ECO:0007669"/>
    <property type="project" value="UniProtKB-UniRule"/>
</dbReference>
<comment type="pathway">
    <text evidence="3">Amino-acid biosynthesis; L-lysine biosynthesis via DAP pathway; DL-2,6-diaminopimelate from LL-2,6-diaminopimelate: step 1/1.</text>
</comment>
<feature type="binding site" evidence="3">
    <location>
        <begin position="222"/>
        <end position="223"/>
    </location>
    <ligand>
        <name>substrate</name>
    </ligand>
</feature>
<dbReference type="SUPFAM" id="SSF54506">
    <property type="entry name" value="Diaminopimelate epimerase-like"/>
    <property type="match status" value="2"/>
</dbReference>
<dbReference type="UniPathway" id="UPA00034">
    <property type="reaction ID" value="UER00025"/>
</dbReference>
<gene>
    <name evidence="3 5" type="primary">dapF</name>
    <name evidence="5" type="ORF">C7U56_11005</name>
</gene>
<dbReference type="RefSeq" id="WP_107001244.1">
    <property type="nucleotide sequence ID" value="NZ_JAQDZI010000010.1"/>
</dbReference>
<comment type="catalytic activity">
    <reaction evidence="3">
        <text>(2S,6S)-2,6-diaminopimelate = meso-2,6-diaminopimelate</text>
        <dbReference type="Rhea" id="RHEA:15393"/>
        <dbReference type="ChEBI" id="CHEBI:57609"/>
        <dbReference type="ChEBI" id="CHEBI:57791"/>
        <dbReference type="EC" id="5.1.1.7"/>
    </reaction>
</comment>
<organism evidence="5 6">
    <name type="scientific">Clostridium fessum</name>
    <dbReference type="NCBI Taxonomy" id="2126740"/>
    <lineage>
        <taxon>Bacteria</taxon>
        <taxon>Bacillati</taxon>
        <taxon>Bacillota</taxon>
        <taxon>Clostridia</taxon>
        <taxon>Eubacteriales</taxon>
        <taxon>Clostridiaceae</taxon>
        <taxon>Clostridium</taxon>
    </lineage>
</organism>
<dbReference type="EMBL" id="PYLO01000003">
    <property type="protein sequence ID" value="PST37058.1"/>
    <property type="molecule type" value="Genomic_DNA"/>
</dbReference>
<comment type="subcellular location">
    <subcellularLocation>
        <location evidence="3">Cytoplasm</location>
    </subcellularLocation>
</comment>
<comment type="similarity">
    <text evidence="1 3">Belongs to the diaminopimelate epimerase family.</text>
</comment>
<name>A0A2T3FP43_9CLOT</name>
<feature type="site" description="Could be important to modulate the pK values of the two catalytic cysteine residues" evidence="3">
    <location>
        <position position="212"/>
    </location>
</feature>
<evidence type="ECO:0000256" key="2">
    <source>
        <dbReference type="ARBA" id="ARBA00023235"/>
    </source>
</evidence>
<sequence>MKQVVLEKYHCMGNDYLVFDPNKNDLELNVENIKKMCSRHFGIGADGILAGPYLGENDFYVHIYNADGSEAEKSGNGMGIFAKYLRDAGYVQKTTISWKTLGGEETVFYLNEDATRVKISMGHPTFWSDEIPVTGERREMVNQTMVFGKIPYVTTCLSMGNPHCVIWMNEISKEMVCRIGEHSETSEYFPEKVNTQILNVLDRTNIQIEIYERGVGYTLASGSCACAAASAAYRLGLADPHMYVHMPGGTLEVEIKEDGMVYMVGEVGYVGHIQLGNELSEQLRIK</sequence>
<feature type="binding site" evidence="3">
    <location>
        <begin position="212"/>
        <end position="213"/>
    </location>
    <ligand>
        <name>substrate</name>
    </ligand>
</feature>
<keyword evidence="3" id="KW-0028">Amino-acid biosynthesis</keyword>
<comment type="subunit">
    <text evidence="3">Homodimer.</text>
</comment>
<keyword evidence="3" id="KW-0457">Lysine biosynthesis</keyword>
<dbReference type="NCBIfam" id="TIGR00652">
    <property type="entry name" value="DapF"/>
    <property type="match status" value="1"/>
</dbReference>
<dbReference type="GO" id="GO:0008837">
    <property type="term" value="F:diaminopimelate epimerase activity"/>
    <property type="evidence" value="ECO:0007669"/>
    <property type="project" value="UniProtKB-UniRule"/>
</dbReference>
<accession>A0A2T3FP43</accession>
<dbReference type="HAMAP" id="MF_00197">
    <property type="entry name" value="DAP_epimerase"/>
    <property type="match status" value="1"/>
</dbReference>
<dbReference type="AlphaFoldDB" id="A0A2T3FP43"/>
<comment type="caution">
    <text evidence="5">The sequence shown here is derived from an EMBL/GenBank/DDBJ whole genome shotgun (WGS) entry which is preliminary data.</text>
</comment>
<reference evidence="5 6" key="1">
    <citation type="submission" date="2018-03" db="EMBL/GenBank/DDBJ databases">
        <title>Lachnoclostridium SNUG30386 gen.nov., sp.nov., isolated from human faeces.</title>
        <authorList>
            <person name="Seo B."/>
            <person name="Jeon K."/>
            <person name="Ko G."/>
        </authorList>
    </citation>
    <scope>NUCLEOTIDE SEQUENCE [LARGE SCALE GENOMIC DNA]</scope>
    <source>
        <strain evidence="5 6">SNUG30386</strain>
    </source>
</reference>
<evidence type="ECO:0000256" key="4">
    <source>
        <dbReference type="NCBIfam" id="TIGR00652"/>
    </source>
</evidence>
<dbReference type="InterPro" id="IPR001653">
    <property type="entry name" value="DAP_epimerase_DapF"/>
</dbReference>
<feature type="binding site" evidence="3">
    <location>
        <position position="65"/>
    </location>
    <ligand>
        <name>substrate</name>
    </ligand>
</feature>
<dbReference type="EC" id="5.1.1.7" evidence="3 4"/>
<dbReference type="GO" id="GO:0005829">
    <property type="term" value="C:cytosol"/>
    <property type="evidence" value="ECO:0007669"/>
    <property type="project" value="TreeGrafter"/>
</dbReference>
<evidence type="ECO:0000313" key="6">
    <source>
        <dbReference type="Proteomes" id="UP000241048"/>
    </source>
</evidence>
<keyword evidence="2 3" id="KW-0413">Isomerase</keyword>
<feature type="binding site" evidence="3">
    <location>
        <position position="161"/>
    </location>
    <ligand>
        <name>substrate</name>
    </ligand>
</feature>
<feature type="binding site" evidence="3">
    <location>
        <position position="194"/>
    </location>
    <ligand>
        <name>substrate</name>
    </ligand>
</feature>
<dbReference type="PANTHER" id="PTHR31689">
    <property type="entry name" value="DIAMINOPIMELATE EPIMERASE, CHLOROPLASTIC"/>
    <property type="match status" value="1"/>
</dbReference>
<keyword evidence="6" id="KW-1185">Reference proteome</keyword>
<evidence type="ECO:0000313" key="5">
    <source>
        <dbReference type="EMBL" id="PST37058.1"/>
    </source>
</evidence>
<proteinExistence type="inferred from homology"/>
<feature type="site" description="Could be important to modulate the pK values of the two catalytic cysteine residues" evidence="3">
    <location>
        <position position="163"/>
    </location>
</feature>
<feature type="binding site" evidence="3">
    <location>
        <begin position="75"/>
        <end position="76"/>
    </location>
    <ligand>
        <name>substrate</name>
    </ligand>
</feature>
<protein>
    <recommendedName>
        <fullName evidence="3 4">Diaminopimelate epimerase</fullName>
        <shortName evidence="3">DAP epimerase</shortName>
        <ecNumber evidence="3 4">5.1.1.7</ecNumber>
    </recommendedName>
    <alternativeName>
        <fullName evidence="3">PLP-independent amino acid racemase</fullName>
    </alternativeName>
</protein>
<dbReference type="Proteomes" id="UP000241048">
    <property type="component" value="Unassembled WGS sequence"/>
</dbReference>
<dbReference type="Gene3D" id="3.10.310.10">
    <property type="entry name" value="Diaminopimelate Epimerase, Chain A, domain 1"/>
    <property type="match status" value="2"/>
</dbReference>
<comment type="caution">
    <text evidence="3">Lacks conserved residue(s) required for the propagation of feature annotation.</text>
</comment>
<dbReference type="Pfam" id="PF01678">
    <property type="entry name" value="DAP_epimerase"/>
    <property type="match status" value="2"/>
</dbReference>
<dbReference type="PANTHER" id="PTHR31689:SF0">
    <property type="entry name" value="DIAMINOPIMELATE EPIMERASE"/>
    <property type="match status" value="1"/>
</dbReference>